<protein>
    <recommendedName>
        <fullName evidence="8">MYND-type domain-containing protein</fullName>
    </recommendedName>
</protein>
<feature type="domain" description="MYND-type" evidence="8">
    <location>
        <begin position="34"/>
        <end position="68"/>
    </location>
</feature>
<dbReference type="SUPFAM" id="SSF144232">
    <property type="entry name" value="HIT/MYND zinc finger-like"/>
    <property type="match status" value="1"/>
</dbReference>
<dbReference type="Proteomes" id="UP000193380">
    <property type="component" value="Unassembled WGS sequence"/>
</dbReference>
<sequence length="114" mass="12915">MSIATVEIGNDRTAFSVLTQALTGKMTFIDADFCTTCGERGAEKRCSLCNMVTYCGLICQRLHCPTHKICRGLQEKDTRRLRETTHSYLLKTHTIDEESDMVKETASFLAELRF</sequence>
<gene>
    <name evidence="9" type="ORF">GSONMT00020514001</name>
</gene>
<comment type="subcellular location">
    <subcellularLocation>
        <location evidence="1">Cell projection</location>
    </subcellularLocation>
</comment>
<name>A0A060XC82_ONCMY</name>
<evidence type="ECO:0000256" key="4">
    <source>
        <dbReference type="ARBA" id="ARBA00022771"/>
    </source>
</evidence>
<evidence type="ECO:0000256" key="6">
    <source>
        <dbReference type="ARBA" id="ARBA00023043"/>
    </source>
</evidence>
<organism evidence="9 10">
    <name type="scientific">Oncorhynchus mykiss</name>
    <name type="common">Rainbow trout</name>
    <name type="synonym">Salmo gairdneri</name>
    <dbReference type="NCBI Taxonomy" id="8022"/>
    <lineage>
        <taxon>Eukaryota</taxon>
        <taxon>Metazoa</taxon>
        <taxon>Chordata</taxon>
        <taxon>Craniata</taxon>
        <taxon>Vertebrata</taxon>
        <taxon>Euteleostomi</taxon>
        <taxon>Actinopterygii</taxon>
        <taxon>Neopterygii</taxon>
        <taxon>Teleostei</taxon>
        <taxon>Protacanthopterygii</taxon>
        <taxon>Salmoniformes</taxon>
        <taxon>Salmonidae</taxon>
        <taxon>Salmoninae</taxon>
        <taxon>Oncorhynchus</taxon>
    </lineage>
</organism>
<keyword evidence="4" id="KW-0863">Zinc-finger</keyword>
<keyword evidence="3" id="KW-0677">Repeat</keyword>
<evidence type="ECO:0000313" key="10">
    <source>
        <dbReference type="Proteomes" id="UP000193380"/>
    </source>
</evidence>
<dbReference type="STRING" id="8022.A0A060XC82"/>
<keyword evidence="5" id="KW-0862">Zinc</keyword>
<keyword evidence="6" id="KW-0040">ANK repeat</keyword>
<evidence type="ECO:0000256" key="2">
    <source>
        <dbReference type="ARBA" id="ARBA00022723"/>
    </source>
</evidence>
<evidence type="ECO:0000256" key="5">
    <source>
        <dbReference type="ARBA" id="ARBA00022833"/>
    </source>
</evidence>
<dbReference type="PANTHER" id="PTHR24150">
    <property type="entry name" value="ANKYRIN REPEAT AND MYND DOMAIN-CONTAINING PROTEIN 2"/>
    <property type="match status" value="1"/>
</dbReference>
<evidence type="ECO:0000313" key="9">
    <source>
        <dbReference type="EMBL" id="CDQ74480.1"/>
    </source>
</evidence>
<dbReference type="InterPro" id="IPR002893">
    <property type="entry name" value="Znf_MYND"/>
</dbReference>
<dbReference type="InterPro" id="IPR052452">
    <property type="entry name" value="Ankyrin-MYND_dom_contain_2"/>
</dbReference>
<proteinExistence type="predicted"/>
<reference evidence="9" key="2">
    <citation type="submission" date="2014-03" db="EMBL/GenBank/DDBJ databases">
        <authorList>
            <person name="Genoscope - CEA"/>
        </authorList>
    </citation>
    <scope>NUCLEOTIDE SEQUENCE</scope>
</reference>
<accession>A0A060XC82</accession>
<keyword evidence="2" id="KW-0479">Metal-binding</keyword>
<dbReference type="PaxDb" id="8022-A0A060XC82"/>
<dbReference type="Pfam" id="PF01753">
    <property type="entry name" value="zf-MYND"/>
    <property type="match status" value="1"/>
</dbReference>
<evidence type="ECO:0000256" key="7">
    <source>
        <dbReference type="ARBA" id="ARBA00023273"/>
    </source>
</evidence>
<reference evidence="9" key="1">
    <citation type="journal article" date="2014" name="Nat. Commun.">
        <title>The rainbow trout genome provides novel insights into evolution after whole-genome duplication in vertebrates.</title>
        <authorList>
            <person name="Berthelot C."/>
            <person name="Brunet F."/>
            <person name="Chalopin D."/>
            <person name="Juanchich A."/>
            <person name="Bernard M."/>
            <person name="Noel B."/>
            <person name="Bento P."/>
            <person name="Da Silva C."/>
            <person name="Labadie K."/>
            <person name="Alberti A."/>
            <person name="Aury J.M."/>
            <person name="Louis A."/>
            <person name="Dehais P."/>
            <person name="Bardou P."/>
            <person name="Montfort J."/>
            <person name="Klopp C."/>
            <person name="Cabau C."/>
            <person name="Gaspin C."/>
            <person name="Thorgaard G.H."/>
            <person name="Boussaha M."/>
            <person name="Quillet E."/>
            <person name="Guyomard R."/>
            <person name="Galiana D."/>
            <person name="Bobe J."/>
            <person name="Volff J.N."/>
            <person name="Genet C."/>
            <person name="Wincker P."/>
            <person name="Jaillon O."/>
            <person name="Roest Crollius H."/>
            <person name="Guiguen Y."/>
        </authorList>
    </citation>
    <scope>NUCLEOTIDE SEQUENCE [LARGE SCALE GENOMIC DNA]</scope>
</reference>
<dbReference type="PANTHER" id="PTHR24150:SF8">
    <property type="entry name" value="ANKYRIN REPEAT AND MYND DOMAIN-CONTAINING PROTEIN 2"/>
    <property type="match status" value="1"/>
</dbReference>
<keyword evidence="7" id="KW-0966">Cell projection</keyword>
<evidence type="ECO:0000256" key="3">
    <source>
        <dbReference type="ARBA" id="ARBA00022737"/>
    </source>
</evidence>
<dbReference type="AlphaFoldDB" id="A0A060XC82"/>
<dbReference type="EMBL" id="FR904976">
    <property type="protein sequence ID" value="CDQ74480.1"/>
    <property type="molecule type" value="Genomic_DNA"/>
</dbReference>
<evidence type="ECO:0000259" key="8">
    <source>
        <dbReference type="Pfam" id="PF01753"/>
    </source>
</evidence>
<dbReference type="GO" id="GO:0008270">
    <property type="term" value="F:zinc ion binding"/>
    <property type="evidence" value="ECO:0007669"/>
    <property type="project" value="UniProtKB-KW"/>
</dbReference>
<dbReference type="Gene3D" id="6.10.140.2220">
    <property type="match status" value="1"/>
</dbReference>
<dbReference type="GO" id="GO:0042995">
    <property type="term" value="C:cell projection"/>
    <property type="evidence" value="ECO:0007669"/>
    <property type="project" value="UniProtKB-SubCell"/>
</dbReference>
<evidence type="ECO:0000256" key="1">
    <source>
        <dbReference type="ARBA" id="ARBA00004316"/>
    </source>
</evidence>